<dbReference type="GO" id="GO:0019752">
    <property type="term" value="P:carboxylic acid metabolic process"/>
    <property type="evidence" value="ECO:0007669"/>
    <property type="project" value="UniProtKB-ARBA"/>
</dbReference>
<dbReference type="AlphaFoldDB" id="A0A2T2XJ06"/>
<organism evidence="4 5">
    <name type="scientific">Sulfobacillus benefaciens</name>
    <dbReference type="NCBI Taxonomy" id="453960"/>
    <lineage>
        <taxon>Bacteria</taxon>
        <taxon>Bacillati</taxon>
        <taxon>Bacillota</taxon>
        <taxon>Clostridia</taxon>
        <taxon>Eubacteriales</taxon>
        <taxon>Clostridiales Family XVII. Incertae Sedis</taxon>
        <taxon>Sulfobacillus</taxon>
    </lineage>
</organism>
<gene>
    <name evidence="4" type="ORF">C7B46_04920</name>
</gene>
<dbReference type="InterPro" id="IPR036663">
    <property type="entry name" value="Fumarylacetoacetase_C_sf"/>
</dbReference>
<evidence type="ECO:0000259" key="3">
    <source>
        <dbReference type="Pfam" id="PF01557"/>
    </source>
</evidence>
<dbReference type="InterPro" id="IPR051121">
    <property type="entry name" value="FAH"/>
</dbReference>
<dbReference type="Pfam" id="PF01557">
    <property type="entry name" value="FAA_hydrolase"/>
    <property type="match status" value="1"/>
</dbReference>
<dbReference type="InterPro" id="IPR011234">
    <property type="entry name" value="Fumarylacetoacetase-like_C"/>
</dbReference>
<dbReference type="Proteomes" id="UP000242972">
    <property type="component" value="Unassembled WGS sequence"/>
</dbReference>
<dbReference type="FunFam" id="3.90.850.10:FF:000002">
    <property type="entry name" value="2-hydroxyhepta-2,4-diene-1,7-dioate isomerase"/>
    <property type="match status" value="1"/>
</dbReference>
<dbReference type="EMBL" id="PXYW01000008">
    <property type="protein sequence ID" value="PSR34479.1"/>
    <property type="molecule type" value="Genomic_DNA"/>
</dbReference>
<dbReference type="PANTHER" id="PTHR42796">
    <property type="entry name" value="FUMARYLACETOACETATE HYDROLASE DOMAIN-CONTAINING PROTEIN 2A-RELATED"/>
    <property type="match status" value="1"/>
</dbReference>
<comment type="caution">
    <text evidence="4">The sequence shown here is derived from an EMBL/GenBank/DDBJ whole genome shotgun (WGS) entry which is preliminary data.</text>
</comment>
<dbReference type="SUPFAM" id="SSF56529">
    <property type="entry name" value="FAH"/>
    <property type="match status" value="1"/>
</dbReference>
<evidence type="ECO:0000256" key="1">
    <source>
        <dbReference type="ARBA" id="ARBA00010211"/>
    </source>
</evidence>
<dbReference type="PANTHER" id="PTHR42796:SF4">
    <property type="entry name" value="FUMARYLACETOACETATE HYDROLASE DOMAIN-CONTAINING PROTEIN 2A"/>
    <property type="match status" value="1"/>
</dbReference>
<comment type="similarity">
    <text evidence="1">Belongs to the FAH family.</text>
</comment>
<proteinExistence type="inferred from homology"/>
<name>A0A2T2XJ06_9FIRM</name>
<evidence type="ECO:0000313" key="5">
    <source>
        <dbReference type="Proteomes" id="UP000242972"/>
    </source>
</evidence>
<keyword evidence="4" id="KW-0413">Isomerase</keyword>
<evidence type="ECO:0000256" key="2">
    <source>
        <dbReference type="ARBA" id="ARBA00022723"/>
    </source>
</evidence>
<accession>A0A2T2XJ06</accession>
<dbReference type="GO" id="GO:0046872">
    <property type="term" value="F:metal ion binding"/>
    <property type="evidence" value="ECO:0007669"/>
    <property type="project" value="UniProtKB-KW"/>
</dbReference>
<protein>
    <submittedName>
        <fullName evidence="4">5-carboxymethyl-2-hydroxymuconate isomerase</fullName>
    </submittedName>
</protein>
<feature type="domain" description="Fumarylacetoacetase-like C-terminal" evidence="3">
    <location>
        <begin position="78"/>
        <end position="290"/>
    </location>
</feature>
<reference evidence="4 5" key="1">
    <citation type="journal article" date="2014" name="BMC Genomics">
        <title>Comparison of environmental and isolate Sulfobacillus genomes reveals diverse carbon, sulfur, nitrogen, and hydrogen metabolisms.</title>
        <authorList>
            <person name="Justice N.B."/>
            <person name="Norman A."/>
            <person name="Brown C.T."/>
            <person name="Singh A."/>
            <person name="Thomas B.C."/>
            <person name="Banfield J.F."/>
        </authorList>
    </citation>
    <scope>NUCLEOTIDE SEQUENCE [LARGE SCALE GENOMIC DNA]</scope>
    <source>
        <strain evidence="4">AMDSBA4</strain>
    </source>
</reference>
<keyword evidence="2" id="KW-0479">Metal-binding</keyword>
<dbReference type="Gene3D" id="3.90.850.10">
    <property type="entry name" value="Fumarylacetoacetase-like, C-terminal domain"/>
    <property type="match status" value="1"/>
</dbReference>
<evidence type="ECO:0000313" key="4">
    <source>
        <dbReference type="EMBL" id="PSR34479.1"/>
    </source>
</evidence>
<sequence>MKLYTIKTSAGSMRVAASHSMDSMGWDITSLFPSLLDVIRGGEEALQIIAQEIKSKTPDVNLNEVTILAPIPEPIRNVYCVGWNYLKHFNEGIGRRGDQEVELPQYPTFFTKSTRAVIGPNVPIPYDSGFSERWDYEGEIAVIIGRSGINIKEHDAMSHVFGYTLANDVSARDVQRRHGGQWLKGKSMDGSCPLGPAIVTKDEIPEVQDLTIRCEINGETRQEARLTQLIFSIPRLIHDLSEAMTLLPGDILLTGTPDGVGFGRTPPVYLQPGDTMVVSSEQLGQLVNVVGPDLKEKR</sequence>
<dbReference type="GO" id="GO:0016853">
    <property type="term" value="F:isomerase activity"/>
    <property type="evidence" value="ECO:0007669"/>
    <property type="project" value="UniProtKB-KW"/>
</dbReference>